<feature type="compositionally biased region" description="Basic and acidic residues" evidence="1">
    <location>
        <begin position="128"/>
        <end position="156"/>
    </location>
</feature>
<dbReference type="AlphaFoldDB" id="A0AAW0BZP3"/>
<sequence length="231" mass="26315">MFNNSGGFDIHGGAFNNVQGGQYNNSGGGHQYNGGTQHHNNGGSQYYGGNHNNGSGGQNNGNGPQYNYGNNGNRDYSSRHPPMNDRYDGFAPRYRGPPPDRYYDDGYDDEDHYRPPPYHRRPYYGPPPRHEAYQDDRRYARDHSYEAQDRQYRDFDDNYSYEQPRQNGRRRAAPAPRPQMECSPDNSAAEDFDTNRRDDGDVPDLPRRQRGRGGVANHGDRNDLEGDEGDD</sequence>
<gene>
    <name evidence="2" type="ORF">VNI00_012947</name>
</gene>
<dbReference type="EMBL" id="JAYKXP010000063">
    <property type="protein sequence ID" value="KAK7032549.1"/>
    <property type="molecule type" value="Genomic_DNA"/>
</dbReference>
<feature type="region of interest" description="Disordered" evidence="1">
    <location>
        <begin position="21"/>
        <end position="231"/>
    </location>
</feature>
<evidence type="ECO:0000313" key="2">
    <source>
        <dbReference type="EMBL" id="KAK7032549.1"/>
    </source>
</evidence>
<feature type="compositionally biased region" description="Basic and acidic residues" evidence="1">
    <location>
        <begin position="76"/>
        <end position="88"/>
    </location>
</feature>
<accession>A0AAW0BZP3</accession>
<reference evidence="2 3" key="1">
    <citation type="submission" date="2024-01" db="EMBL/GenBank/DDBJ databases">
        <title>A draft genome for a cacao thread blight-causing isolate of Paramarasmius palmivorus.</title>
        <authorList>
            <person name="Baruah I.K."/>
            <person name="Bukari Y."/>
            <person name="Amoako-Attah I."/>
            <person name="Meinhardt L.W."/>
            <person name="Bailey B.A."/>
            <person name="Cohen S.P."/>
        </authorList>
    </citation>
    <scope>NUCLEOTIDE SEQUENCE [LARGE SCALE GENOMIC DNA]</scope>
    <source>
        <strain evidence="2 3">GH-12</strain>
    </source>
</reference>
<dbReference type="Proteomes" id="UP001383192">
    <property type="component" value="Unassembled WGS sequence"/>
</dbReference>
<protein>
    <submittedName>
        <fullName evidence="2">Uncharacterized protein</fullName>
    </submittedName>
</protein>
<proteinExistence type="predicted"/>
<organism evidence="2 3">
    <name type="scientific">Paramarasmius palmivorus</name>
    <dbReference type="NCBI Taxonomy" id="297713"/>
    <lineage>
        <taxon>Eukaryota</taxon>
        <taxon>Fungi</taxon>
        <taxon>Dikarya</taxon>
        <taxon>Basidiomycota</taxon>
        <taxon>Agaricomycotina</taxon>
        <taxon>Agaricomycetes</taxon>
        <taxon>Agaricomycetidae</taxon>
        <taxon>Agaricales</taxon>
        <taxon>Marasmiineae</taxon>
        <taxon>Marasmiaceae</taxon>
        <taxon>Paramarasmius</taxon>
    </lineage>
</organism>
<evidence type="ECO:0000313" key="3">
    <source>
        <dbReference type="Proteomes" id="UP001383192"/>
    </source>
</evidence>
<feature type="compositionally biased region" description="Low complexity" evidence="1">
    <location>
        <begin position="61"/>
        <end position="73"/>
    </location>
</feature>
<feature type="compositionally biased region" description="Low complexity" evidence="1">
    <location>
        <begin position="38"/>
        <end position="53"/>
    </location>
</feature>
<keyword evidence="3" id="KW-1185">Reference proteome</keyword>
<name>A0AAW0BZP3_9AGAR</name>
<comment type="caution">
    <text evidence="2">The sequence shown here is derived from an EMBL/GenBank/DDBJ whole genome shotgun (WGS) entry which is preliminary data.</text>
</comment>
<evidence type="ECO:0000256" key="1">
    <source>
        <dbReference type="SAM" id="MobiDB-lite"/>
    </source>
</evidence>
<feature type="compositionally biased region" description="Basic and acidic residues" evidence="1">
    <location>
        <begin position="193"/>
        <end position="207"/>
    </location>
</feature>